<name>A0AAN6MZP6_9PEZI</name>
<feature type="region of interest" description="Disordered" evidence="1">
    <location>
        <begin position="40"/>
        <end position="61"/>
    </location>
</feature>
<gene>
    <name evidence="2" type="ORF">QBC46DRAFT_45062</name>
</gene>
<feature type="region of interest" description="Disordered" evidence="1">
    <location>
        <begin position="165"/>
        <end position="188"/>
    </location>
</feature>
<evidence type="ECO:0000313" key="2">
    <source>
        <dbReference type="EMBL" id="KAK3935684.1"/>
    </source>
</evidence>
<accession>A0AAN6MZP6</accession>
<keyword evidence="3" id="KW-1185">Reference proteome</keyword>
<protein>
    <submittedName>
        <fullName evidence="2">Uncharacterized protein</fullName>
    </submittedName>
</protein>
<dbReference type="AlphaFoldDB" id="A0AAN6MZP6"/>
<comment type="caution">
    <text evidence="2">The sequence shown here is derived from an EMBL/GenBank/DDBJ whole genome shotgun (WGS) entry which is preliminary data.</text>
</comment>
<organism evidence="2 3">
    <name type="scientific">Diplogelasinospora grovesii</name>
    <dbReference type="NCBI Taxonomy" id="303347"/>
    <lineage>
        <taxon>Eukaryota</taxon>
        <taxon>Fungi</taxon>
        <taxon>Dikarya</taxon>
        <taxon>Ascomycota</taxon>
        <taxon>Pezizomycotina</taxon>
        <taxon>Sordariomycetes</taxon>
        <taxon>Sordariomycetidae</taxon>
        <taxon>Sordariales</taxon>
        <taxon>Diplogelasinosporaceae</taxon>
        <taxon>Diplogelasinospora</taxon>
    </lineage>
</organism>
<evidence type="ECO:0000256" key="1">
    <source>
        <dbReference type="SAM" id="MobiDB-lite"/>
    </source>
</evidence>
<evidence type="ECO:0000313" key="3">
    <source>
        <dbReference type="Proteomes" id="UP001303473"/>
    </source>
</evidence>
<proteinExistence type="predicted"/>
<reference evidence="3" key="1">
    <citation type="journal article" date="2023" name="Mol. Phylogenet. Evol.">
        <title>Genome-scale phylogeny and comparative genomics of the fungal order Sordariales.</title>
        <authorList>
            <person name="Hensen N."/>
            <person name="Bonometti L."/>
            <person name="Westerberg I."/>
            <person name="Brannstrom I.O."/>
            <person name="Guillou S."/>
            <person name="Cros-Aarteil S."/>
            <person name="Calhoun S."/>
            <person name="Haridas S."/>
            <person name="Kuo A."/>
            <person name="Mondo S."/>
            <person name="Pangilinan J."/>
            <person name="Riley R."/>
            <person name="LaButti K."/>
            <person name="Andreopoulos B."/>
            <person name="Lipzen A."/>
            <person name="Chen C."/>
            <person name="Yan M."/>
            <person name="Daum C."/>
            <person name="Ng V."/>
            <person name="Clum A."/>
            <person name="Steindorff A."/>
            <person name="Ohm R.A."/>
            <person name="Martin F."/>
            <person name="Silar P."/>
            <person name="Natvig D.O."/>
            <person name="Lalanne C."/>
            <person name="Gautier V."/>
            <person name="Ament-Velasquez S.L."/>
            <person name="Kruys A."/>
            <person name="Hutchinson M.I."/>
            <person name="Powell A.J."/>
            <person name="Barry K."/>
            <person name="Miller A.N."/>
            <person name="Grigoriev I.V."/>
            <person name="Debuchy R."/>
            <person name="Gladieux P."/>
            <person name="Hiltunen Thoren M."/>
            <person name="Johannesson H."/>
        </authorList>
    </citation>
    <scope>NUCLEOTIDE SEQUENCE [LARGE SCALE GENOMIC DNA]</scope>
    <source>
        <strain evidence="3">CBS 340.73</strain>
    </source>
</reference>
<sequence>MPRLQLWRVITSCPTHCSEQFVPNTLLLYTLFSQRLGRHTEDSASSVSPPRQHRGTNTHDDQVQSIAVSMAVELRTLRPYSPSCHWPVLSHSCVWLGTRGQRRLLRSFGLQDSCNPGQAFVSQPSGQPDAVGRYHGSQPQIARRSTDFQLGVSGTTTRQLRVAMPSIPSPMPDTSEEPMTPRCGNSDGLRIGLRIGPRTGMHSEPIIGVRGLACGNVSM</sequence>
<dbReference type="Proteomes" id="UP001303473">
    <property type="component" value="Unassembled WGS sequence"/>
</dbReference>
<dbReference type="EMBL" id="MU853912">
    <property type="protein sequence ID" value="KAK3935684.1"/>
    <property type="molecule type" value="Genomic_DNA"/>
</dbReference>